<dbReference type="RefSeq" id="WP_302036627.1">
    <property type="nucleotide sequence ID" value="NZ_JAUKPO010000002.1"/>
</dbReference>
<protein>
    <submittedName>
        <fullName evidence="2">GAF domain-containing protein</fullName>
    </submittedName>
</protein>
<accession>A0ABT8R3P3</accession>
<dbReference type="EMBL" id="JAUKPO010000002">
    <property type="protein sequence ID" value="MDO1445828.1"/>
    <property type="molecule type" value="Genomic_DNA"/>
</dbReference>
<feature type="domain" description="GAF" evidence="1">
    <location>
        <begin position="20"/>
        <end position="178"/>
    </location>
</feature>
<evidence type="ECO:0000259" key="1">
    <source>
        <dbReference type="SMART" id="SM00065"/>
    </source>
</evidence>
<keyword evidence="3" id="KW-1185">Reference proteome</keyword>
<gene>
    <name evidence="2" type="ORF">Q0590_06175</name>
</gene>
<dbReference type="SUPFAM" id="SSF55781">
    <property type="entry name" value="GAF domain-like"/>
    <property type="match status" value="1"/>
</dbReference>
<name>A0ABT8R3P3_9BACT</name>
<organism evidence="2 3">
    <name type="scientific">Rhodocytophaga aerolata</name>
    <dbReference type="NCBI Taxonomy" id="455078"/>
    <lineage>
        <taxon>Bacteria</taxon>
        <taxon>Pseudomonadati</taxon>
        <taxon>Bacteroidota</taxon>
        <taxon>Cytophagia</taxon>
        <taxon>Cytophagales</taxon>
        <taxon>Rhodocytophagaceae</taxon>
        <taxon>Rhodocytophaga</taxon>
    </lineage>
</organism>
<dbReference type="Gene3D" id="3.30.450.40">
    <property type="match status" value="1"/>
</dbReference>
<dbReference type="InterPro" id="IPR003018">
    <property type="entry name" value="GAF"/>
</dbReference>
<sequence length="178" mass="19794">MSATAALPEEIKNLLESHQPPEVLLHNLMPLVAQTLQADRCFIHAHNPALGVGRIAFCWCKDASIPNVLQHEWTPDTATLPQEDPLFAAALRTDPSIYIEDVTTADPGVLNQDFENKTFGHRALIHAHLVLEGNLWGILQPAIFGKPRTWTNQDRAFIETLLPHVAPVVQAFVQQTVF</sequence>
<proteinExistence type="predicted"/>
<evidence type="ECO:0000313" key="3">
    <source>
        <dbReference type="Proteomes" id="UP001168528"/>
    </source>
</evidence>
<dbReference type="SMART" id="SM00065">
    <property type="entry name" value="GAF"/>
    <property type="match status" value="1"/>
</dbReference>
<evidence type="ECO:0000313" key="2">
    <source>
        <dbReference type="EMBL" id="MDO1445828.1"/>
    </source>
</evidence>
<dbReference type="InterPro" id="IPR029016">
    <property type="entry name" value="GAF-like_dom_sf"/>
</dbReference>
<comment type="caution">
    <text evidence="2">The sequence shown here is derived from an EMBL/GenBank/DDBJ whole genome shotgun (WGS) entry which is preliminary data.</text>
</comment>
<dbReference type="Pfam" id="PF01590">
    <property type="entry name" value="GAF"/>
    <property type="match status" value="1"/>
</dbReference>
<dbReference type="Proteomes" id="UP001168528">
    <property type="component" value="Unassembled WGS sequence"/>
</dbReference>
<reference evidence="2" key="1">
    <citation type="submission" date="2023-07" db="EMBL/GenBank/DDBJ databases">
        <title>The genome sequence of Rhodocytophaga aerolata KACC 12507.</title>
        <authorList>
            <person name="Zhang X."/>
        </authorList>
    </citation>
    <scope>NUCLEOTIDE SEQUENCE</scope>
    <source>
        <strain evidence="2">KACC 12507</strain>
    </source>
</reference>